<dbReference type="Pfam" id="PF00075">
    <property type="entry name" value="RNase_H"/>
    <property type="match status" value="1"/>
</dbReference>
<evidence type="ECO:0000256" key="6">
    <source>
        <dbReference type="ARBA" id="ARBA00022918"/>
    </source>
</evidence>
<evidence type="ECO:0000256" key="1">
    <source>
        <dbReference type="ARBA" id="ARBA00022679"/>
    </source>
</evidence>
<evidence type="ECO:0000313" key="9">
    <source>
        <dbReference type="Proteomes" id="UP000604080"/>
    </source>
</evidence>
<evidence type="ECO:0000256" key="5">
    <source>
        <dbReference type="ARBA" id="ARBA00022801"/>
    </source>
</evidence>
<keyword evidence="6" id="KW-0695">RNA-directed DNA polymerase</keyword>
<gene>
    <name evidence="8" type="primary">Ervk7_0</name>
    <name evidence="8" type="ORF">DRYGAM_R14233</name>
</gene>
<evidence type="ECO:0000259" key="7">
    <source>
        <dbReference type="Pfam" id="PF00075"/>
    </source>
</evidence>
<name>A0A851E678_9CORV</name>
<keyword evidence="5" id="KW-0378">Hydrolase</keyword>
<dbReference type="PANTHER" id="PTHR41694">
    <property type="entry name" value="ENDOGENOUS RETROVIRUS GROUP K MEMBER POL PROTEIN"/>
    <property type="match status" value="1"/>
</dbReference>
<protein>
    <submittedName>
        <fullName evidence="8">POK7 protein</fullName>
    </submittedName>
</protein>
<organism evidence="8 9">
    <name type="scientific">Dryoscopus gambensis</name>
    <dbReference type="NCBI Taxonomy" id="85069"/>
    <lineage>
        <taxon>Eukaryota</taxon>
        <taxon>Metazoa</taxon>
        <taxon>Chordata</taxon>
        <taxon>Craniata</taxon>
        <taxon>Vertebrata</taxon>
        <taxon>Euteleostomi</taxon>
        <taxon>Archelosauria</taxon>
        <taxon>Archosauria</taxon>
        <taxon>Dinosauria</taxon>
        <taxon>Saurischia</taxon>
        <taxon>Theropoda</taxon>
        <taxon>Coelurosauria</taxon>
        <taxon>Aves</taxon>
        <taxon>Neognathae</taxon>
        <taxon>Neoaves</taxon>
        <taxon>Telluraves</taxon>
        <taxon>Australaves</taxon>
        <taxon>Passeriformes</taxon>
        <taxon>Corvoidea</taxon>
        <taxon>Malaconotidae</taxon>
        <taxon>Dryoscopus</taxon>
    </lineage>
</organism>
<keyword evidence="2" id="KW-0548">Nucleotidyltransferase</keyword>
<keyword evidence="9" id="KW-1185">Reference proteome</keyword>
<dbReference type="Proteomes" id="UP000604080">
    <property type="component" value="Unassembled WGS sequence"/>
</dbReference>
<reference evidence="8" key="1">
    <citation type="submission" date="2019-10" db="EMBL/GenBank/DDBJ databases">
        <title>Bird 10,000 Genomes (B10K) Project - Family phase.</title>
        <authorList>
            <person name="Zhang G."/>
        </authorList>
    </citation>
    <scope>NUCLEOTIDE SEQUENCE</scope>
    <source>
        <strain evidence="8">B10K-DU-002-56</strain>
        <tissue evidence="8">Muscle</tissue>
    </source>
</reference>
<sequence length="108" mass="12764">QEWEPQQWVQKRPLQQAHTVFTDAGRKSKKAECVWNKGQNWREHLLQGQEEDSLQTSELKAVVWALSRWHDERLNVVSDSLYVVGVVQRVEDAVIRLPRREILGKLFF</sequence>
<accession>A0A851E678</accession>
<dbReference type="GO" id="GO:0003964">
    <property type="term" value="F:RNA-directed DNA polymerase activity"/>
    <property type="evidence" value="ECO:0007669"/>
    <property type="project" value="UniProtKB-KW"/>
</dbReference>
<evidence type="ECO:0000256" key="3">
    <source>
        <dbReference type="ARBA" id="ARBA00022722"/>
    </source>
</evidence>
<dbReference type="Gene3D" id="3.30.420.10">
    <property type="entry name" value="Ribonuclease H-like superfamily/Ribonuclease H"/>
    <property type="match status" value="1"/>
</dbReference>
<dbReference type="EMBL" id="WEIT01014287">
    <property type="protein sequence ID" value="NWI76190.1"/>
    <property type="molecule type" value="Genomic_DNA"/>
</dbReference>
<comment type="caution">
    <text evidence="8">The sequence shown here is derived from an EMBL/GenBank/DDBJ whole genome shotgun (WGS) entry which is preliminary data.</text>
</comment>
<dbReference type="InterPro" id="IPR036397">
    <property type="entry name" value="RNaseH_sf"/>
</dbReference>
<keyword evidence="4" id="KW-0255">Endonuclease</keyword>
<dbReference type="InterPro" id="IPR012337">
    <property type="entry name" value="RNaseH-like_sf"/>
</dbReference>
<dbReference type="AlphaFoldDB" id="A0A851E678"/>
<dbReference type="PANTHER" id="PTHR41694:SF3">
    <property type="entry name" value="RNA-DIRECTED DNA POLYMERASE-RELATED"/>
    <property type="match status" value="1"/>
</dbReference>
<evidence type="ECO:0000256" key="4">
    <source>
        <dbReference type="ARBA" id="ARBA00022759"/>
    </source>
</evidence>
<dbReference type="InterPro" id="IPR002156">
    <property type="entry name" value="RNaseH_domain"/>
</dbReference>
<keyword evidence="1" id="KW-0808">Transferase</keyword>
<feature type="non-terminal residue" evidence="8">
    <location>
        <position position="1"/>
    </location>
</feature>
<proteinExistence type="predicted"/>
<dbReference type="GO" id="GO:0004523">
    <property type="term" value="F:RNA-DNA hybrid ribonuclease activity"/>
    <property type="evidence" value="ECO:0007669"/>
    <property type="project" value="InterPro"/>
</dbReference>
<feature type="domain" description="RNase H type-1" evidence="7">
    <location>
        <begin position="16"/>
        <end position="91"/>
    </location>
</feature>
<dbReference type="GO" id="GO:0035613">
    <property type="term" value="F:RNA stem-loop binding"/>
    <property type="evidence" value="ECO:0007669"/>
    <property type="project" value="TreeGrafter"/>
</dbReference>
<dbReference type="SUPFAM" id="SSF53098">
    <property type="entry name" value="Ribonuclease H-like"/>
    <property type="match status" value="1"/>
</dbReference>
<evidence type="ECO:0000256" key="2">
    <source>
        <dbReference type="ARBA" id="ARBA00022695"/>
    </source>
</evidence>
<feature type="non-terminal residue" evidence="8">
    <location>
        <position position="108"/>
    </location>
</feature>
<evidence type="ECO:0000313" key="8">
    <source>
        <dbReference type="EMBL" id="NWI76190.1"/>
    </source>
</evidence>
<keyword evidence="3" id="KW-0540">Nuclease</keyword>